<dbReference type="Gene3D" id="3.40.50.1820">
    <property type="entry name" value="alpha/beta hydrolase"/>
    <property type="match status" value="1"/>
</dbReference>
<proteinExistence type="predicted"/>
<dbReference type="PRINTS" id="PR00111">
    <property type="entry name" value="ABHYDROLASE"/>
</dbReference>
<comment type="caution">
    <text evidence="4">The sequence shown here is derived from an EMBL/GenBank/DDBJ whole genome shotgun (WGS) entry which is preliminary data.</text>
</comment>
<sequence>MSDPHPHEASATAPATPPSVRHHEAVVGDVRLHYVVAGRGEPVVLLHGWPQTWYCWRRVIPLLADRFRVVAPDLRGLGDSSRPRGSYDTRTVAGAVRALLRDVLEIDRYHVIGHDWGGIVGYALAAHFPGPVRSLTVVDVAVPGDGSPDISQGGRRWHHAFHQTAGLPEALVAGREEIYLGWFYDNYGARPDVISPQERAEYLRTYSQPGALRAGFEYYRALPQDARDNARRAQEHRVAIPVLALGGATGWGRGEQVAESLARLADDVTGGVVPDAGHWIPEEQPEELVRRFLDFVEQRSDRS</sequence>
<dbReference type="InterPro" id="IPR029058">
    <property type="entry name" value="AB_hydrolase_fold"/>
</dbReference>
<dbReference type="Pfam" id="PF00561">
    <property type="entry name" value="Abhydrolase_1"/>
    <property type="match status" value="1"/>
</dbReference>
<evidence type="ECO:0000259" key="3">
    <source>
        <dbReference type="Pfam" id="PF00561"/>
    </source>
</evidence>
<feature type="region of interest" description="Disordered" evidence="2">
    <location>
        <begin position="1"/>
        <end position="21"/>
    </location>
</feature>
<gene>
    <name evidence="4" type="ORF">GCM10023320_39820</name>
</gene>
<dbReference type="GO" id="GO:0016787">
    <property type="term" value="F:hydrolase activity"/>
    <property type="evidence" value="ECO:0007669"/>
    <property type="project" value="UniProtKB-KW"/>
</dbReference>
<accession>A0ABP9NMF5</accession>
<dbReference type="RefSeq" id="WP_345606700.1">
    <property type="nucleotide sequence ID" value="NZ_BAABJO010000014.1"/>
</dbReference>
<evidence type="ECO:0000313" key="4">
    <source>
        <dbReference type="EMBL" id="GAA5125434.1"/>
    </source>
</evidence>
<reference evidence="5" key="1">
    <citation type="journal article" date="2019" name="Int. J. Syst. Evol. Microbiol.">
        <title>The Global Catalogue of Microorganisms (GCM) 10K type strain sequencing project: providing services to taxonomists for standard genome sequencing and annotation.</title>
        <authorList>
            <consortium name="The Broad Institute Genomics Platform"/>
            <consortium name="The Broad Institute Genome Sequencing Center for Infectious Disease"/>
            <person name="Wu L."/>
            <person name="Ma J."/>
        </authorList>
    </citation>
    <scope>NUCLEOTIDE SEQUENCE [LARGE SCALE GENOMIC DNA]</scope>
    <source>
        <strain evidence="5">JCM 18302</strain>
    </source>
</reference>
<dbReference type="InterPro" id="IPR000073">
    <property type="entry name" value="AB_hydrolase_1"/>
</dbReference>
<evidence type="ECO:0000256" key="1">
    <source>
        <dbReference type="ARBA" id="ARBA00022801"/>
    </source>
</evidence>
<dbReference type="PANTHER" id="PTHR43329">
    <property type="entry name" value="EPOXIDE HYDROLASE"/>
    <property type="match status" value="1"/>
</dbReference>
<dbReference type="Proteomes" id="UP001500804">
    <property type="component" value="Unassembled WGS sequence"/>
</dbReference>
<evidence type="ECO:0000313" key="5">
    <source>
        <dbReference type="Proteomes" id="UP001500804"/>
    </source>
</evidence>
<keyword evidence="5" id="KW-1185">Reference proteome</keyword>
<protein>
    <submittedName>
        <fullName evidence="4">Alpha/beta hydrolase</fullName>
    </submittedName>
</protein>
<dbReference type="EMBL" id="BAABJO010000014">
    <property type="protein sequence ID" value="GAA5125434.1"/>
    <property type="molecule type" value="Genomic_DNA"/>
</dbReference>
<dbReference type="PRINTS" id="PR00412">
    <property type="entry name" value="EPOXHYDRLASE"/>
</dbReference>
<keyword evidence="1 4" id="KW-0378">Hydrolase</keyword>
<dbReference type="InterPro" id="IPR000639">
    <property type="entry name" value="Epox_hydrolase-like"/>
</dbReference>
<evidence type="ECO:0000256" key="2">
    <source>
        <dbReference type="SAM" id="MobiDB-lite"/>
    </source>
</evidence>
<name>A0ABP9NMF5_9PSEU</name>
<organism evidence="4 5">
    <name type="scientific">Pseudonocardia adelaidensis</name>
    <dbReference type="NCBI Taxonomy" id="648754"/>
    <lineage>
        <taxon>Bacteria</taxon>
        <taxon>Bacillati</taxon>
        <taxon>Actinomycetota</taxon>
        <taxon>Actinomycetes</taxon>
        <taxon>Pseudonocardiales</taxon>
        <taxon>Pseudonocardiaceae</taxon>
        <taxon>Pseudonocardia</taxon>
    </lineage>
</organism>
<feature type="domain" description="AB hydrolase-1" evidence="3">
    <location>
        <begin position="42"/>
        <end position="284"/>
    </location>
</feature>
<dbReference type="SUPFAM" id="SSF53474">
    <property type="entry name" value="alpha/beta-Hydrolases"/>
    <property type="match status" value="1"/>
</dbReference>